<evidence type="ECO:0000313" key="4">
    <source>
        <dbReference type="Proteomes" id="UP000001568"/>
    </source>
</evidence>
<dbReference type="SUPFAM" id="SSF57850">
    <property type="entry name" value="RING/U-box"/>
    <property type="match status" value="1"/>
</dbReference>
<feature type="domain" description="UBP-type" evidence="2">
    <location>
        <begin position="3"/>
        <end position="106"/>
    </location>
</feature>
<organism evidence="3 4">
    <name type="scientific">Ostreococcus lucimarinus (strain CCE9901)</name>
    <dbReference type="NCBI Taxonomy" id="436017"/>
    <lineage>
        <taxon>Eukaryota</taxon>
        <taxon>Viridiplantae</taxon>
        <taxon>Chlorophyta</taxon>
        <taxon>Mamiellophyceae</taxon>
        <taxon>Mamiellales</taxon>
        <taxon>Bathycoccaceae</taxon>
        <taxon>Ostreococcus</taxon>
    </lineage>
</organism>
<dbReference type="eggNOG" id="KOG1343">
    <property type="taxonomic scope" value="Eukaryota"/>
</dbReference>
<dbReference type="OrthoDB" id="424012at2759"/>
<dbReference type="GeneID" id="5004380"/>
<dbReference type="PROSITE" id="PS50271">
    <property type="entry name" value="ZF_UBP"/>
    <property type="match status" value="1"/>
</dbReference>
<dbReference type="PANTHER" id="PTHR47665">
    <property type="entry name" value="HISTONE DEACETYLASE-LIKE PROTEIN"/>
    <property type="match status" value="1"/>
</dbReference>
<dbReference type="GO" id="GO:0008270">
    <property type="term" value="F:zinc ion binding"/>
    <property type="evidence" value="ECO:0007669"/>
    <property type="project" value="UniProtKB-KW"/>
</dbReference>
<dbReference type="KEGG" id="olu:OSTLU_26523"/>
<gene>
    <name evidence="3" type="ORF">OSTLU_26523</name>
</gene>
<dbReference type="InterPro" id="IPR001607">
    <property type="entry name" value="Znf_UBP"/>
</dbReference>
<keyword evidence="1" id="KW-0479">Metal-binding</keyword>
<evidence type="ECO:0000259" key="2">
    <source>
        <dbReference type="PROSITE" id="PS50271"/>
    </source>
</evidence>
<protein>
    <recommendedName>
        <fullName evidence="2">UBP-type domain-containing protein</fullName>
    </recommendedName>
</protein>
<dbReference type="RefSeq" id="XP_001420323.1">
    <property type="nucleotide sequence ID" value="XM_001420286.1"/>
</dbReference>
<evidence type="ECO:0000256" key="1">
    <source>
        <dbReference type="PROSITE-ProRule" id="PRU00502"/>
    </source>
</evidence>
<dbReference type="InterPro" id="IPR013083">
    <property type="entry name" value="Znf_RING/FYVE/PHD"/>
</dbReference>
<dbReference type="AlphaFoldDB" id="A4S4T6"/>
<dbReference type="OMA" id="CCKEVMC"/>
<accession>A4S4T6</accession>
<name>A4S4T6_OSTLU</name>
<evidence type="ECO:0000313" key="3">
    <source>
        <dbReference type="EMBL" id="ABO98616.1"/>
    </source>
</evidence>
<keyword evidence="1" id="KW-0863">Zinc-finger</keyword>
<reference evidence="3 4" key="1">
    <citation type="journal article" date="2007" name="Proc. Natl. Acad. Sci. U.S.A.">
        <title>The tiny eukaryote Ostreococcus provides genomic insights into the paradox of plankton speciation.</title>
        <authorList>
            <person name="Palenik B."/>
            <person name="Grimwood J."/>
            <person name="Aerts A."/>
            <person name="Rouze P."/>
            <person name="Salamov A."/>
            <person name="Putnam N."/>
            <person name="Dupont C."/>
            <person name="Jorgensen R."/>
            <person name="Derelle E."/>
            <person name="Rombauts S."/>
            <person name="Zhou K."/>
            <person name="Otillar R."/>
            <person name="Merchant S.S."/>
            <person name="Podell S."/>
            <person name="Gaasterland T."/>
            <person name="Napoli C."/>
            <person name="Gendler K."/>
            <person name="Manuell A."/>
            <person name="Tai V."/>
            <person name="Vallon O."/>
            <person name="Piganeau G."/>
            <person name="Jancek S."/>
            <person name="Heijde M."/>
            <person name="Jabbari K."/>
            <person name="Bowler C."/>
            <person name="Lohr M."/>
            <person name="Robbens S."/>
            <person name="Werner G."/>
            <person name="Dubchak I."/>
            <person name="Pazour G.J."/>
            <person name="Ren Q."/>
            <person name="Paulsen I."/>
            <person name="Delwiche C."/>
            <person name="Schmutz J."/>
            <person name="Rokhsar D."/>
            <person name="Van de Peer Y."/>
            <person name="Moreau H."/>
            <person name="Grigoriev I.V."/>
        </authorList>
    </citation>
    <scope>NUCLEOTIDE SEQUENCE [LARGE SCALE GENOMIC DNA]</scope>
    <source>
        <strain evidence="3 4">CCE9901</strain>
    </source>
</reference>
<dbReference type="HOGENOM" id="CLU_2162637_0_0_1"/>
<dbReference type="EMBL" id="CP000591">
    <property type="protein sequence ID" value="ABO98616.1"/>
    <property type="molecule type" value="Genomic_DNA"/>
</dbReference>
<sequence>MTRTCAHGARVDARRAREACEACEACGTRRELWRCLTCGDASCGRYANGHSRAHARASEGGCVVMLSWDDLSVWCHECESYVDPESSAALRACVAAAALAKFGDRDGGGAV</sequence>
<dbReference type="Gene3D" id="3.30.40.10">
    <property type="entry name" value="Zinc/RING finger domain, C3HC4 (zinc finger)"/>
    <property type="match status" value="1"/>
</dbReference>
<proteinExistence type="predicted"/>
<dbReference type="Pfam" id="PF02148">
    <property type="entry name" value="zf-UBP"/>
    <property type="match status" value="1"/>
</dbReference>
<keyword evidence="4" id="KW-1185">Reference proteome</keyword>
<dbReference type="SMART" id="SM00290">
    <property type="entry name" value="ZnF_UBP"/>
    <property type="match status" value="1"/>
</dbReference>
<dbReference type="PANTHER" id="PTHR47665:SF1">
    <property type="entry name" value="HISTONE DEACETYLASE-LIKE PROTEIN"/>
    <property type="match status" value="1"/>
</dbReference>
<dbReference type="STRING" id="436017.A4S4T6"/>
<keyword evidence="1" id="KW-0862">Zinc</keyword>
<dbReference type="Gramene" id="ABO98616">
    <property type="protein sequence ID" value="ABO98616"/>
    <property type="gene ID" value="OSTLU_26523"/>
</dbReference>
<dbReference type="Proteomes" id="UP000001568">
    <property type="component" value="Chromosome 11"/>
</dbReference>